<organism evidence="1 2">
    <name type="scientific">Zalaria obscura</name>
    <dbReference type="NCBI Taxonomy" id="2024903"/>
    <lineage>
        <taxon>Eukaryota</taxon>
        <taxon>Fungi</taxon>
        <taxon>Dikarya</taxon>
        <taxon>Ascomycota</taxon>
        <taxon>Pezizomycotina</taxon>
        <taxon>Dothideomycetes</taxon>
        <taxon>Dothideomycetidae</taxon>
        <taxon>Dothideales</taxon>
        <taxon>Zalariaceae</taxon>
        <taxon>Zalaria</taxon>
    </lineage>
</organism>
<evidence type="ECO:0000313" key="1">
    <source>
        <dbReference type="EMBL" id="KAK8202177.1"/>
    </source>
</evidence>
<dbReference type="Proteomes" id="UP001320706">
    <property type="component" value="Unassembled WGS sequence"/>
</dbReference>
<comment type="caution">
    <text evidence="1">The sequence shown here is derived from an EMBL/GenBank/DDBJ whole genome shotgun (WGS) entry which is preliminary data.</text>
</comment>
<name>A0ACC3S9B3_9PEZI</name>
<proteinExistence type="predicted"/>
<evidence type="ECO:0000313" key="2">
    <source>
        <dbReference type="Proteomes" id="UP001320706"/>
    </source>
</evidence>
<accession>A0ACC3S9B3</accession>
<keyword evidence="2" id="KW-1185">Reference proteome</keyword>
<dbReference type="EMBL" id="JAMKPW020000033">
    <property type="protein sequence ID" value="KAK8202177.1"/>
    <property type="molecule type" value="Genomic_DNA"/>
</dbReference>
<protein>
    <submittedName>
        <fullName evidence="1">Uncharacterized protein</fullName>
    </submittedName>
</protein>
<gene>
    <name evidence="1" type="ORF">M8818_005703</name>
</gene>
<reference evidence="1" key="1">
    <citation type="submission" date="2024-02" db="EMBL/GenBank/DDBJ databases">
        <title>Metagenome Assembled Genome of Zalaria obscura JY119.</title>
        <authorList>
            <person name="Vighnesh L."/>
            <person name="Jagadeeshwari U."/>
            <person name="Venkata Ramana C."/>
            <person name="Sasikala C."/>
        </authorList>
    </citation>
    <scope>NUCLEOTIDE SEQUENCE</scope>
    <source>
        <strain evidence="1">JY119</strain>
    </source>
</reference>
<sequence>MPLPSIPGRIGGETLACTEHTTTRYDLAWGVGTSPQQAFCLALSSDQRTPDQLNAASRLSLSNKQAHTVCPSGDKLLSPPTRPRSRLSNLNPVTRTGVIIHVMSPPQYARSNSHGRRVVSGHGKVPLSKKSPTKTHGAGWSKSTGKQARSPASEEDEDDMGLPQYCATCEKQIVNPCASILYCSERSGYFDDDSQDILPKMSPTVARPPSLAFSDSSESSISERRPSYHERSDSEASQYLSQFQSSTSLSSLSMRRPRYERMHSSSGVSAAPSLSNTPTSFASTAPSMPVIRPLPSRKNPYSVSFSSQSVDLVTPILDLGSHRTPSNLDLHNLSYRSGASTATAMPITEGEMTYEKKPYGSEASPGHGSLKQLFYHDAIKAPPKPTLKLPTPDDSEEGKDEEGDEEWVEEP</sequence>